<dbReference type="CDD" id="cd01948">
    <property type="entry name" value="EAL"/>
    <property type="match status" value="1"/>
</dbReference>
<sequence length="729" mass="79054">MRLAPIPADEERRLASLAEYGLEPDDCQGEVGVIIDLARRLFDVSTVLVSFVERDRVIFPARLGLDVCAIDRGPAFCSHTLVQAGPLVVLDTSLDPRFHDNPFVIDGPRVRFYAGAPLVSPSGHPLGTLCLLDGRPRNGFGAAERDNLASLASLVLDKLESRRLARAGEVSQNRFEQIAATSPDGILCADHDGLITFWNAAAERLFGFPAGEAVGRSLDLIVPDRMKGGHGGGLRRVAEGGAPRLVGRSVELPAQGKDGGEFPIELSLSMWWDGGRANFGAIVRDISERRKDEERLHRLAHFDPLTELPNRLVLRQRVEEATRGALPAAVLIVDLDGFKHVNDYFGHSAGDGLLRDVAARLLACIRPRDTVARLGGDEFAVLLTESGDERGATEVARRIVHAMTDAFEVEGQPVNMGTSVGVALYPAHGETADDLISHADLALYDAKARGRDRHRLFDAGLKAASVLRRTLEVELRHAVERGEFELFYQPQVCAREGHLKGAEALLRWYHPERGLQLPGAFLPALEGSTLAAAVGGWVLRTACRQAARWRAAGALDLVMGVNLFGAQFRSGDLAKVVRQALSDAGLPPSALELEITENIVLQNDGAALRTLRELKREGVGIAFDDYGTGFASLSLLKTYPVTRLKIDQSFVRRMTDSPQDVTIVRAVTMLARSFGLSVIAEGVETMEQRDLAAAEGCHEIQGYLYGRPMPATEFAVAIGIGEVGRIRAA</sequence>
<dbReference type="PANTHER" id="PTHR44757:SF2">
    <property type="entry name" value="BIOFILM ARCHITECTURE MAINTENANCE PROTEIN MBAA"/>
    <property type="match status" value="1"/>
</dbReference>
<dbReference type="SMART" id="SM00267">
    <property type="entry name" value="GGDEF"/>
    <property type="match status" value="1"/>
</dbReference>
<accession>A0A4Q2TZQ6</accession>
<dbReference type="GO" id="GO:0006355">
    <property type="term" value="P:regulation of DNA-templated transcription"/>
    <property type="evidence" value="ECO:0007669"/>
    <property type="project" value="InterPro"/>
</dbReference>
<dbReference type="SMART" id="SM00091">
    <property type="entry name" value="PAS"/>
    <property type="match status" value="1"/>
</dbReference>
<feature type="domain" description="PAS" evidence="1">
    <location>
        <begin position="171"/>
        <end position="241"/>
    </location>
</feature>
<organism evidence="5 6">
    <name type="scientific">Lichenibacterium minor</name>
    <dbReference type="NCBI Taxonomy" id="2316528"/>
    <lineage>
        <taxon>Bacteria</taxon>
        <taxon>Pseudomonadati</taxon>
        <taxon>Pseudomonadota</taxon>
        <taxon>Alphaproteobacteria</taxon>
        <taxon>Hyphomicrobiales</taxon>
        <taxon>Lichenihabitantaceae</taxon>
        <taxon>Lichenibacterium</taxon>
    </lineage>
</organism>
<dbReference type="Gene3D" id="3.30.450.40">
    <property type="match status" value="1"/>
</dbReference>
<evidence type="ECO:0000313" key="6">
    <source>
        <dbReference type="Proteomes" id="UP000290759"/>
    </source>
</evidence>
<feature type="domain" description="PAC" evidence="2">
    <location>
        <begin position="248"/>
        <end position="298"/>
    </location>
</feature>
<name>A0A4Q2TZQ6_9HYPH</name>
<dbReference type="SUPFAM" id="SSF55781">
    <property type="entry name" value="GAF domain-like"/>
    <property type="match status" value="1"/>
</dbReference>
<dbReference type="Gene3D" id="3.30.450.20">
    <property type="entry name" value="PAS domain"/>
    <property type="match status" value="1"/>
</dbReference>
<evidence type="ECO:0000313" key="5">
    <source>
        <dbReference type="EMBL" id="RYC29633.1"/>
    </source>
</evidence>
<gene>
    <name evidence="5" type="ORF">D3273_23040</name>
</gene>
<dbReference type="InterPro" id="IPR052155">
    <property type="entry name" value="Biofilm_reg_signaling"/>
</dbReference>
<dbReference type="Gene3D" id="3.30.70.270">
    <property type="match status" value="1"/>
</dbReference>
<dbReference type="SMART" id="SM00065">
    <property type="entry name" value="GAF"/>
    <property type="match status" value="1"/>
</dbReference>
<dbReference type="InterPro" id="IPR043128">
    <property type="entry name" value="Rev_trsase/Diguanyl_cyclase"/>
</dbReference>
<comment type="caution">
    <text evidence="5">The sequence shown here is derived from an EMBL/GenBank/DDBJ whole genome shotgun (WGS) entry which is preliminary data.</text>
</comment>
<dbReference type="Pfam" id="PF00989">
    <property type="entry name" value="PAS"/>
    <property type="match status" value="1"/>
</dbReference>
<dbReference type="InterPro" id="IPR029787">
    <property type="entry name" value="Nucleotide_cyclase"/>
</dbReference>
<dbReference type="SUPFAM" id="SSF55073">
    <property type="entry name" value="Nucleotide cyclase"/>
    <property type="match status" value="1"/>
</dbReference>
<dbReference type="Pfam" id="PF00990">
    <property type="entry name" value="GGDEF"/>
    <property type="match status" value="1"/>
</dbReference>
<dbReference type="OrthoDB" id="9814202at2"/>
<feature type="domain" description="EAL" evidence="3">
    <location>
        <begin position="468"/>
        <end position="722"/>
    </location>
</feature>
<dbReference type="InterPro" id="IPR000014">
    <property type="entry name" value="PAS"/>
</dbReference>
<dbReference type="InterPro" id="IPR003018">
    <property type="entry name" value="GAF"/>
</dbReference>
<dbReference type="PANTHER" id="PTHR44757">
    <property type="entry name" value="DIGUANYLATE CYCLASE DGCP"/>
    <property type="match status" value="1"/>
</dbReference>
<protein>
    <submittedName>
        <fullName evidence="5">EAL domain-containing protein</fullName>
    </submittedName>
</protein>
<dbReference type="SUPFAM" id="SSF141868">
    <property type="entry name" value="EAL domain-like"/>
    <property type="match status" value="1"/>
</dbReference>
<reference evidence="5 6" key="2">
    <citation type="submission" date="2019-02" db="EMBL/GenBank/DDBJ databases">
        <title>'Lichenibacterium ramalinii' gen. nov. sp. nov., 'Lichenibacterium minor' gen. nov. sp. nov.</title>
        <authorList>
            <person name="Pankratov T."/>
        </authorList>
    </citation>
    <scope>NUCLEOTIDE SEQUENCE [LARGE SCALE GENOMIC DNA]</scope>
    <source>
        <strain evidence="5 6">RmlP026</strain>
    </source>
</reference>
<evidence type="ECO:0000259" key="4">
    <source>
        <dbReference type="PROSITE" id="PS50887"/>
    </source>
</evidence>
<evidence type="ECO:0000259" key="3">
    <source>
        <dbReference type="PROSITE" id="PS50883"/>
    </source>
</evidence>
<dbReference type="CDD" id="cd00130">
    <property type="entry name" value="PAS"/>
    <property type="match status" value="1"/>
</dbReference>
<dbReference type="PROSITE" id="PS50113">
    <property type="entry name" value="PAC"/>
    <property type="match status" value="1"/>
</dbReference>
<dbReference type="Gene3D" id="3.20.20.450">
    <property type="entry name" value="EAL domain"/>
    <property type="match status" value="1"/>
</dbReference>
<dbReference type="NCBIfam" id="TIGR00254">
    <property type="entry name" value="GGDEF"/>
    <property type="match status" value="1"/>
</dbReference>
<dbReference type="InterPro" id="IPR000700">
    <property type="entry name" value="PAS-assoc_C"/>
</dbReference>
<evidence type="ECO:0000259" key="2">
    <source>
        <dbReference type="PROSITE" id="PS50113"/>
    </source>
</evidence>
<dbReference type="InterPro" id="IPR035919">
    <property type="entry name" value="EAL_sf"/>
</dbReference>
<dbReference type="InterPro" id="IPR001633">
    <property type="entry name" value="EAL_dom"/>
</dbReference>
<dbReference type="CDD" id="cd01949">
    <property type="entry name" value="GGDEF"/>
    <property type="match status" value="1"/>
</dbReference>
<dbReference type="SUPFAM" id="SSF55785">
    <property type="entry name" value="PYP-like sensor domain (PAS domain)"/>
    <property type="match status" value="1"/>
</dbReference>
<dbReference type="Proteomes" id="UP000290759">
    <property type="component" value="Unassembled WGS sequence"/>
</dbReference>
<dbReference type="FunFam" id="3.30.70.270:FF:000001">
    <property type="entry name" value="Diguanylate cyclase domain protein"/>
    <property type="match status" value="1"/>
</dbReference>
<feature type="domain" description="GGDEF" evidence="4">
    <location>
        <begin position="326"/>
        <end position="459"/>
    </location>
</feature>
<dbReference type="InterPro" id="IPR035965">
    <property type="entry name" value="PAS-like_dom_sf"/>
</dbReference>
<reference evidence="5 6" key="1">
    <citation type="submission" date="2018-12" db="EMBL/GenBank/DDBJ databases">
        <authorList>
            <person name="Grouzdev D.S."/>
            <person name="Krutkina M.S."/>
        </authorList>
    </citation>
    <scope>NUCLEOTIDE SEQUENCE [LARGE SCALE GENOMIC DNA]</scope>
    <source>
        <strain evidence="5 6">RmlP026</strain>
    </source>
</reference>
<dbReference type="Pfam" id="PF00563">
    <property type="entry name" value="EAL"/>
    <property type="match status" value="1"/>
</dbReference>
<dbReference type="NCBIfam" id="TIGR00229">
    <property type="entry name" value="sensory_box"/>
    <property type="match status" value="1"/>
</dbReference>
<dbReference type="PROSITE" id="PS50887">
    <property type="entry name" value="GGDEF"/>
    <property type="match status" value="1"/>
</dbReference>
<dbReference type="AlphaFoldDB" id="A0A4Q2TZQ6"/>
<dbReference type="InterPro" id="IPR000160">
    <property type="entry name" value="GGDEF_dom"/>
</dbReference>
<dbReference type="SMART" id="SM00052">
    <property type="entry name" value="EAL"/>
    <property type="match status" value="1"/>
</dbReference>
<dbReference type="EMBL" id="QYBB01000045">
    <property type="protein sequence ID" value="RYC29633.1"/>
    <property type="molecule type" value="Genomic_DNA"/>
</dbReference>
<dbReference type="PROSITE" id="PS50883">
    <property type="entry name" value="EAL"/>
    <property type="match status" value="1"/>
</dbReference>
<keyword evidence="6" id="KW-1185">Reference proteome</keyword>
<dbReference type="InterPro" id="IPR013767">
    <property type="entry name" value="PAS_fold"/>
</dbReference>
<dbReference type="InterPro" id="IPR029016">
    <property type="entry name" value="GAF-like_dom_sf"/>
</dbReference>
<proteinExistence type="predicted"/>
<dbReference type="GO" id="GO:0003824">
    <property type="term" value="F:catalytic activity"/>
    <property type="evidence" value="ECO:0007669"/>
    <property type="project" value="UniProtKB-ARBA"/>
</dbReference>
<evidence type="ECO:0000259" key="1">
    <source>
        <dbReference type="PROSITE" id="PS50112"/>
    </source>
</evidence>
<dbReference type="PROSITE" id="PS50112">
    <property type="entry name" value="PAS"/>
    <property type="match status" value="1"/>
</dbReference>